<dbReference type="EMBL" id="CP031165">
    <property type="protein sequence ID" value="AXV06741.1"/>
    <property type="molecule type" value="Genomic_DNA"/>
</dbReference>
<evidence type="ECO:0000259" key="3">
    <source>
        <dbReference type="SMART" id="SM00943"/>
    </source>
</evidence>
<dbReference type="SUPFAM" id="SSF56747">
    <property type="entry name" value="Prim-pol domain"/>
    <property type="match status" value="1"/>
</dbReference>
<sequence>MDALTQASRCGPAEAALALAAAGLQVLPIVPGSKRPLTPNGLADASRAPDQLAGWWRRWPDANVAIATGGSGVDVLDVDRRQSGNGFDVLPRLLRAGHGRALLVAVATPNDGLHLYYPAVPDRPQRPWALTRHHVDFRGTGGYVLVPPSTVKTASGVHPYRVVATGRAAAPLDASDVRHLLDPRPRPRPTTTGPRRSGPSSARGIATWLSTRSEGTRNNALFWAACRYVEMGLGPDVAKELLGNAAAQAGLPGREVTATIRSAYRHTTPTPTRRQPPLDRGIGR</sequence>
<organism evidence="4 5">
    <name type="scientific">Euzebya pacifica</name>
    <dbReference type="NCBI Taxonomy" id="1608957"/>
    <lineage>
        <taxon>Bacteria</taxon>
        <taxon>Bacillati</taxon>
        <taxon>Actinomycetota</taxon>
        <taxon>Nitriliruptoria</taxon>
        <taxon>Euzebyales</taxon>
    </lineage>
</organism>
<keyword evidence="5" id="KW-1185">Reference proteome</keyword>
<dbReference type="SMART" id="SM00943">
    <property type="entry name" value="Prim-Pol"/>
    <property type="match status" value="1"/>
</dbReference>
<dbReference type="SMART" id="SM00942">
    <property type="entry name" value="PriCT_1"/>
    <property type="match status" value="1"/>
</dbReference>
<proteinExistence type="predicted"/>
<feature type="region of interest" description="Disordered" evidence="1">
    <location>
        <begin position="264"/>
        <end position="284"/>
    </location>
</feature>
<evidence type="ECO:0000313" key="5">
    <source>
        <dbReference type="Proteomes" id="UP000264006"/>
    </source>
</evidence>
<name>A0A346XWZ4_9ACTN</name>
<feature type="domain" description="DNA primase/polymerase bifunctional N-terminal" evidence="3">
    <location>
        <begin position="16"/>
        <end position="174"/>
    </location>
</feature>
<evidence type="ECO:0008006" key="6">
    <source>
        <dbReference type="Google" id="ProtNLM"/>
    </source>
</evidence>
<dbReference type="CDD" id="cd04859">
    <property type="entry name" value="Prim_Pol"/>
    <property type="match status" value="1"/>
</dbReference>
<dbReference type="AlphaFoldDB" id="A0A346XWZ4"/>
<evidence type="ECO:0000256" key="1">
    <source>
        <dbReference type="SAM" id="MobiDB-lite"/>
    </source>
</evidence>
<protein>
    <recommendedName>
        <fullName evidence="6">DNA primase</fullName>
    </recommendedName>
</protein>
<feature type="region of interest" description="Disordered" evidence="1">
    <location>
        <begin position="174"/>
        <end position="205"/>
    </location>
</feature>
<feature type="domain" description="Primase C-terminal 1" evidence="2">
    <location>
        <begin position="206"/>
        <end position="269"/>
    </location>
</feature>
<reference evidence="4 5" key="1">
    <citation type="submission" date="2018-09" db="EMBL/GenBank/DDBJ databases">
        <title>Complete genome sequence of Euzebya sp. DY32-46 isolated from seawater of Pacific Ocean.</title>
        <authorList>
            <person name="Xu L."/>
            <person name="Wu Y.-H."/>
            <person name="Xu X.-W."/>
        </authorList>
    </citation>
    <scope>NUCLEOTIDE SEQUENCE [LARGE SCALE GENOMIC DNA]</scope>
    <source>
        <strain evidence="4 5">DY32-46</strain>
    </source>
</reference>
<gene>
    <name evidence="4" type="ORF">DVS28_a2056</name>
</gene>
<feature type="compositionally biased region" description="Basic and acidic residues" evidence="1">
    <location>
        <begin position="175"/>
        <end position="185"/>
    </location>
</feature>
<dbReference type="InterPro" id="IPR014820">
    <property type="entry name" value="PriCT_1"/>
</dbReference>
<evidence type="ECO:0000259" key="2">
    <source>
        <dbReference type="SMART" id="SM00942"/>
    </source>
</evidence>
<feature type="compositionally biased region" description="Low complexity" evidence="1">
    <location>
        <begin position="265"/>
        <end position="284"/>
    </location>
</feature>
<feature type="compositionally biased region" description="Low complexity" evidence="1">
    <location>
        <begin position="189"/>
        <end position="201"/>
    </location>
</feature>
<dbReference type="InterPro" id="IPR015330">
    <property type="entry name" value="DNA_primase/pol_bifunc_N"/>
</dbReference>
<evidence type="ECO:0000313" key="4">
    <source>
        <dbReference type="EMBL" id="AXV06741.1"/>
    </source>
</evidence>
<dbReference type="Pfam" id="PF09250">
    <property type="entry name" value="Prim-Pol"/>
    <property type="match status" value="1"/>
</dbReference>
<dbReference type="Proteomes" id="UP000264006">
    <property type="component" value="Chromosome"/>
</dbReference>
<dbReference type="KEGG" id="euz:DVS28_a2056"/>
<accession>A0A346XWZ4</accession>